<dbReference type="OrthoDB" id="798298at2"/>
<accession>A0A1M5EKU9</accession>
<dbReference type="PANTHER" id="PTHR45871:SF1">
    <property type="entry name" value="PHOSPHATIDYLINOSITOL N-ACETYLGLUCOSAMINYLTRANSFERASE SUBUNIT A"/>
    <property type="match status" value="1"/>
</dbReference>
<sequence>MKKDIDWLIVIPTDSLGGGAEQLLFNVASYLSNKNEKCQIVFLSKKRSGMWEVLENKCKIKYLPTKNLYLGYLLFIPYLIGLRNASRIKNTFSSQTLINALLGLMKKFGILKNTKIIVRESNSIFHLLKGKKLKIYALAYKIGYSKINLVICQTNFMRTQLLEANPWMNKKLKVIVMSNPVDLDMINQKSKIELQEKYDSDVMVAAGRLVPVKGFDLLIESFFELQKLYPNLKLIILGEGKERINLQKKIDHLNLTHKVNLIGFVKNVYPYFKVAKLCVMSSRIEGFPNVLLQMMSQNTKVVSTLSAGGIDEIPGIFTCEINDAKKLAVTVQQCLIAETDNNRAVFNQYLEKRTMHSFVEKIITEVNQPKVVS</sequence>
<dbReference type="CDD" id="cd03811">
    <property type="entry name" value="GT4_GT28_WabH-like"/>
    <property type="match status" value="1"/>
</dbReference>
<organism evidence="2 3">
    <name type="scientific">Arenibacter palladensis</name>
    <dbReference type="NCBI Taxonomy" id="237373"/>
    <lineage>
        <taxon>Bacteria</taxon>
        <taxon>Pseudomonadati</taxon>
        <taxon>Bacteroidota</taxon>
        <taxon>Flavobacteriia</taxon>
        <taxon>Flavobacteriales</taxon>
        <taxon>Flavobacteriaceae</taxon>
        <taxon>Arenibacter</taxon>
    </lineage>
</organism>
<evidence type="ECO:0000313" key="2">
    <source>
        <dbReference type="EMBL" id="SHF79806.1"/>
    </source>
</evidence>
<gene>
    <name evidence="2" type="ORF">SAMN03080594_107174</name>
</gene>
<dbReference type="SUPFAM" id="SSF53756">
    <property type="entry name" value="UDP-Glycosyltransferase/glycogen phosphorylase"/>
    <property type="match status" value="1"/>
</dbReference>
<dbReference type="InterPro" id="IPR001296">
    <property type="entry name" value="Glyco_trans_1"/>
</dbReference>
<dbReference type="PANTHER" id="PTHR45871">
    <property type="entry name" value="N-ACETYLGLUCOSAMINYL-PHOSPHATIDYLINOSITOL BIOSYNTHETIC PROTEIN"/>
    <property type="match status" value="1"/>
</dbReference>
<dbReference type="Proteomes" id="UP000184406">
    <property type="component" value="Unassembled WGS sequence"/>
</dbReference>
<dbReference type="GO" id="GO:0016757">
    <property type="term" value="F:glycosyltransferase activity"/>
    <property type="evidence" value="ECO:0007669"/>
    <property type="project" value="InterPro"/>
</dbReference>
<evidence type="ECO:0000259" key="1">
    <source>
        <dbReference type="Pfam" id="PF00534"/>
    </source>
</evidence>
<keyword evidence="3" id="KW-1185">Reference proteome</keyword>
<dbReference type="AlphaFoldDB" id="A0A1M5EKU9"/>
<dbReference type="Gene3D" id="3.40.50.2000">
    <property type="entry name" value="Glycogen Phosphorylase B"/>
    <property type="match status" value="2"/>
</dbReference>
<name>A0A1M5EKU9_9FLAO</name>
<dbReference type="EMBL" id="FQUX01000007">
    <property type="protein sequence ID" value="SHF79806.1"/>
    <property type="molecule type" value="Genomic_DNA"/>
</dbReference>
<dbReference type="Pfam" id="PF00534">
    <property type="entry name" value="Glycos_transf_1"/>
    <property type="match status" value="1"/>
</dbReference>
<evidence type="ECO:0000313" key="3">
    <source>
        <dbReference type="Proteomes" id="UP000184406"/>
    </source>
</evidence>
<proteinExistence type="predicted"/>
<feature type="domain" description="Glycosyl transferase family 1" evidence="1">
    <location>
        <begin position="191"/>
        <end position="344"/>
    </location>
</feature>
<reference evidence="3" key="1">
    <citation type="submission" date="2016-11" db="EMBL/GenBank/DDBJ databases">
        <authorList>
            <person name="Varghese N."/>
            <person name="Submissions S."/>
        </authorList>
    </citation>
    <scope>NUCLEOTIDE SEQUENCE [LARGE SCALE GENOMIC DNA]</scope>
    <source>
        <strain evidence="3">DSM 17539</strain>
    </source>
</reference>
<protein>
    <submittedName>
        <fullName evidence="2">Glycosyltransferase involved in cell wall bisynthesis</fullName>
    </submittedName>
</protein>
<keyword evidence="2" id="KW-0808">Transferase</keyword>
<dbReference type="RefSeq" id="WP_072864044.1">
    <property type="nucleotide sequence ID" value="NZ_FQUX01000007.1"/>
</dbReference>